<evidence type="ECO:0000313" key="1">
    <source>
        <dbReference type="EMBL" id="GET35777.1"/>
    </source>
</evidence>
<organism evidence="1 2">
    <name type="scientific">Microseira wollei NIES-4236</name>
    <dbReference type="NCBI Taxonomy" id="2530354"/>
    <lineage>
        <taxon>Bacteria</taxon>
        <taxon>Bacillati</taxon>
        <taxon>Cyanobacteriota</taxon>
        <taxon>Cyanophyceae</taxon>
        <taxon>Oscillatoriophycideae</taxon>
        <taxon>Aerosakkonematales</taxon>
        <taxon>Aerosakkonemataceae</taxon>
        <taxon>Microseira</taxon>
    </lineage>
</organism>
<dbReference type="Pfam" id="PF10719">
    <property type="entry name" value="ComFB"/>
    <property type="match status" value="1"/>
</dbReference>
<dbReference type="InterPro" id="IPR019657">
    <property type="entry name" value="ComFB"/>
</dbReference>
<dbReference type="EMBL" id="BLAY01000004">
    <property type="protein sequence ID" value="GET35777.1"/>
    <property type="molecule type" value="Genomic_DNA"/>
</dbReference>
<reference evidence="1" key="1">
    <citation type="submission" date="2019-10" db="EMBL/GenBank/DDBJ databases">
        <title>Draft genome sequece of Microseira wollei NIES-4236.</title>
        <authorList>
            <person name="Yamaguchi H."/>
            <person name="Suzuki S."/>
            <person name="Kawachi M."/>
        </authorList>
    </citation>
    <scope>NUCLEOTIDE SEQUENCE</scope>
    <source>
        <strain evidence="1">NIES-4236</strain>
    </source>
</reference>
<protein>
    <submittedName>
        <fullName evidence="1">Late competence development protein ComFB</fullName>
    </submittedName>
</protein>
<name>A0AAV3WZG6_9CYAN</name>
<sequence length="136" mass="15559">MTELADKIPIYRNAIEPLVAEELEQQLHRLPKQIVQYLNPAQVMAYALNRLPALYATSEEGWRRQQLLAKQQLKEQIVTAVRQGLAAVQKDPLKSSTPLKGEATVEQKDILKGSIRRQQWASYVQKSAYKSAYLRL</sequence>
<keyword evidence="2" id="KW-1185">Reference proteome</keyword>
<proteinExistence type="predicted"/>
<accession>A0AAV3WZG6</accession>
<evidence type="ECO:0000313" key="2">
    <source>
        <dbReference type="Proteomes" id="UP001050975"/>
    </source>
</evidence>
<gene>
    <name evidence="1" type="ORF">MiSe_05230</name>
</gene>
<dbReference type="AlphaFoldDB" id="A0AAV3WZG6"/>
<dbReference type="Proteomes" id="UP001050975">
    <property type="component" value="Unassembled WGS sequence"/>
</dbReference>
<comment type="caution">
    <text evidence="1">The sequence shown here is derived from an EMBL/GenBank/DDBJ whole genome shotgun (WGS) entry which is preliminary data.</text>
</comment>
<dbReference type="RefSeq" id="WP_226574248.1">
    <property type="nucleotide sequence ID" value="NZ_BLAY01000004.1"/>
</dbReference>